<dbReference type="EMBL" id="JAQMWT010000309">
    <property type="protein sequence ID" value="KAJ8605864.1"/>
    <property type="molecule type" value="Genomic_DNA"/>
</dbReference>
<comment type="function">
    <text evidence="6">Catalyzes the condensation of carbamoyl phosphate and aspartate to form carbamoyl aspartate and inorganic phosphate, the committed step in the de novo pyrimidine nucleotide biosynthesis pathway.</text>
</comment>
<evidence type="ECO:0000259" key="10">
    <source>
        <dbReference type="Pfam" id="PF02729"/>
    </source>
</evidence>
<dbReference type="PROSITE" id="PS00097">
    <property type="entry name" value="CARBAMOYLTRANSFERASE"/>
    <property type="match status" value="1"/>
</dbReference>
<dbReference type="GO" id="GO:0006520">
    <property type="term" value="P:amino acid metabolic process"/>
    <property type="evidence" value="ECO:0007669"/>
    <property type="project" value="InterPro"/>
</dbReference>
<evidence type="ECO:0000256" key="1">
    <source>
        <dbReference type="ARBA" id="ARBA00004852"/>
    </source>
</evidence>
<evidence type="ECO:0000256" key="6">
    <source>
        <dbReference type="ARBA" id="ARBA00043884"/>
    </source>
</evidence>
<dbReference type="GO" id="GO:0006221">
    <property type="term" value="P:pyrimidine nucleotide biosynthetic process"/>
    <property type="evidence" value="ECO:0007669"/>
    <property type="project" value="UniProtKB-KW"/>
</dbReference>
<name>A0AAD7UJ28_9STRA</name>
<dbReference type="HAMAP" id="MF_00001">
    <property type="entry name" value="Asp_carb_tr"/>
    <property type="match status" value="1"/>
</dbReference>
<comment type="similarity">
    <text evidence="2">Belongs to the aspartate/ornithine carbamoyltransferase superfamily. ATCase family.</text>
</comment>
<dbReference type="PRINTS" id="PR00100">
    <property type="entry name" value="AOTCASE"/>
</dbReference>
<dbReference type="PANTHER" id="PTHR45753:SF6">
    <property type="entry name" value="ASPARTATE CARBAMOYLTRANSFERASE"/>
    <property type="match status" value="1"/>
</dbReference>
<dbReference type="InterPro" id="IPR036901">
    <property type="entry name" value="Asp/Orn_carbamoylTrfase_sf"/>
</dbReference>
<evidence type="ECO:0000313" key="12">
    <source>
        <dbReference type="Proteomes" id="UP001230188"/>
    </source>
</evidence>
<sequence length="298" mass="32396">MLLGGDREAWRGASLLSISQLDREGVELVMRVADNARTESSLLGGKVLCSLFYEPSTRTACSFLAAMLRLGGGTMSLHESTSSAVKGESFEDTIRTVSCYSDVVVLRHPTPGAPRRASEITKTPIINAGDGTGEHPTQALLDVYTLIREIGGIDGKTIALVGDLKHGRTAHSLAKILRLYDVALLFVSPPGLEMPGTQEVVSLEEAVRVADAIYVTRIQRERFEDPGQYDSLKGSYKVDAALMATAKPKCAVLHPLPRVDEISTDFDDDPRAAYFRQMENGMYVRMALLTLILSPPSK</sequence>
<evidence type="ECO:0000256" key="5">
    <source>
        <dbReference type="ARBA" id="ARBA00022975"/>
    </source>
</evidence>
<dbReference type="Proteomes" id="UP001230188">
    <property type="component" value="Unassembled WGS sequence"/>
</dbReference>
<comment type="catalytic activity">
    <reaction evidence="7">
        <text>carbamoyl phosphate + L-aspartate = N-carbamoyl-L-aspartate + phosphate + H(+)</text>
        <dbReference type="Rhea" id="RHEA:20013"/>
        <dbReference type="ChEBI" id="CHEBI:15378"/>
        <dbReference type="ChEBI" id="CHEBI:29991"/>
        <dbReference type="ChEBI" id="CHEBI:32814"/>
        <dbReference type="ChEBI" id="CHEBI:43474"/>
        <dbReference type="ChEBI" id="CHEBI:58228"/>
        <dbReference type="EC" id="2.1.3.2"/>
    </reaction>
</comment>
<evidence type="ECO:0000256" key="2">
    <source>
        <dbReference type="ARBA" id="ARBA00008896"/>
    </source>
</evidence>
<dbReference type="GO" id="GO:0004070">
    <property type="term" value="F:aspartate carbamoyltransferase activity"/>
    <property type="evidence" value="ECO:0007669"/>
    <property type="project" value="UniProtKB-EC"/>
</dbReference>
<dbReference type="InterPro" id="IPR006132">
    <property type="entry name" value="Asp/Orn_carbamoyltranf_P-bd"/>
</dbReference>
<keyword evidence="12" id="KW-1185">Reference proteome</keyword>
<evidence type="ECO:0000313" key="11">
    <source>
        <dbReference type="EMBL" id="KAJ8605864.1"/>
    </source>
</evidence>
<proteinExistence type="inferred from homology"/>
<evidence type="ECO:0000256" key="8">
    <source>
        <dbReference type="RuleBase" id="RU003634"/>
    </source>
</evidence>
<dbReference type="Gene3D" id="3.40.50.1370">
    <property type="entry name" value="Aspartate/ornithine carbamoyltransferase"/>
    <property type="match status" value="2"/>
</dbReference>
<dbReference type="AlphaFoldDB" id="A0AAD7UJ28"/>
<dbReference type="NCBIfam" id="NF002032">
    <property type="entry name" value="PRK00856.1"/>
    <property type="match status" value="1"/>
</dbReference>
<dbReference type="NCBIfam" id="TIGR00670">
    <property type="entry name" value="asp_carb_tr"/>
    <property type="match status" value="1"/>
</dbReference>
<comment type="pathway">
    <text evidence="1">Pyrimidine metabolism; UMP biosynthesis via de novo pathway; (S)-dihydroorotate from bicarbonate: step 2/3.</text>
</comment>
<dbReference type="GO" id="GO:0006207">
    <property type="term" value="P:'de novo' pyrimidine nucleobase biosynthetic process"/>
    <property type="evidence" value="ECO:0007669"/>
    <property type="project" value="InterPro"/>
</dbReference>
<feature type="domain" description="Aspartate/ornithine carbamoyltransferase Asp/Orn-binding" evidence="9">
    <location>
        <begin position="154"/>
        <end position="291"/>
    </location>
</feature>
<dbReference type="Pfam" id="PF00185">
    <property type="entry name" value="OTCace"/>
    <property type="match status" value="1"/>
</dbReference>
<dbReference type="PRINTS" id="PR00101">
    <property type="entry name" value="ATCASE"/>
</dbReference>
<accession>A0AAD7UJ28</accession>
<organism evidence="11 12">
    <name type="scientific">Chrysophaeum taylorii</name>
    <dbReference type="NCBI Taxonomy" id="2483200"/>
    <lineage>
        <taxon>Eukaryota</taxon>
        <taxon>Sar</taxon>
        <taxon>Stramenopiles</taxon>
        <taxon>Ochrophyta</taxon>
        <taxon>Pelagophyceae</taxon>
        <taxon>Pelagomonadales</taxon>
        <taxon>Pelagomonadaceae</taxon>
        <taxon>Chrysophaeum</taxon>
    </lineage>
</organism>
<feature type="domain" description="Aspartate/ornithine carbamoyltransferase carbamoyl-P binding" evidence="10">
    <location>
        <begin position="14"/>
        <end position="146"/>
    </location>
</feature>
<reference evidence="11" key="1">
    <citation type="submission" date="2023-01" db="EMBL/GenBank/DDBJ databases">
        <title>Metagenome sequencing of chrysophaentin producing Chrysophaeum taylorii.</title>
        <authorList>
            <person name="Davison J."/>
            <person name="Bewley C."/>
        </authorList>
    </citation>
    <scope>NUCLEOTIDE SEQUENCE</scope>
    <source>
        <strain evidence="11">NIES-1699</strain>
    </source>
</reference>
<keyword evidence="4 8" id="KW-0808">Transferase</keyword>
<evidence type="ECO:0000256" key="7">
    <source>
        <dbReference type="ARBA" id="ARBA00048859"/>
    </source>
</evidence>
<dbReference type="PANTHER" id="PTHR45753">
    <property type="entry name" value="ORNITHINE CARBAMOYLTRANSFERASE, MITOCHONDRIAL"/>
    <property type="match status" value="1"/>
</dbReference>
<evidence type="ECO:0000259" key="9">
    <source>
        <dbReference type="Pfam" id="PF00185"/>
    </source>
</evidence>
<dbReference type="EC" id="2.1.3.2" evidence="3"/>
<dbReference type="SUPFAM" id="SSF53671">
    <property type="entry name" value="Aspartate/ornithine carbamoyltransferase"/>
    <property type="match status" value="1"/>
</dbReference>
<evidence type="ECO:0000256" key="3">
    <source>
        <dbReference type="ARBA" id="ARBA00013008"/>
    </source>
</evidence>
<gene>
    <name evidence="11" type="ORF">CTAYLR_000557</name>
</gene>
<dbReference type="GO" id="GO:0016597">
    <property type="term" value="F:amino acid binding"/>
    <property type="evidence" value="ECO:0007669"/>
    <property type="project" value="InterPro"/>
</dbReference>
<dbReference type="InterPro" id="IPR002082">
    <property type="entry name" value="Asp_carbamoyltransf"/>
</dbReference>
<dbReference type="InterPro" id="IPR006130">
    <property type="entry name" value="Asp/Orn_carbamoylTrfase"/>
</dbReference>
<dbReference type="FunFam" id="3.40.50.1370:FF:000002">
    <property type="entry name" value="Aspartate carbamoyltransferase 2"/>
    <property type="match status" value="1"/>
</dbReference>
<comment type="caution">
    <text evidence="11">The sequence shown here is derived from an EMBL/GenBank/DDBJ whole genome shotgun (WGS) entry which is preliminary data.</text>
</comment>
<dbReference type="InterPro" id="IPR006131">
    <property type="entry name" value="Asp_carbamoyltransf_Asp/Orn-bd"/>
</dbReference>
<protein>
    <recommendedName>
        <fullName evidence="3">aspartate carbamoyltransferase</fullName>
        <ecNumber evidence="3">2.1.3.2</ecNumber>
    </recommendedName>
</protein>
<keyword evidence="5" id="KW-0665">Pyrimidine biosynthesis</keyword>
<dbReference type="Pfam" id="PF02729">
    <property type="entry name" value="OTCace_N"/>
    <property type="match status" value="1"/>
</dbReference>
<evidence type="ECO:0000256" key="4">
    <source>
        <dbReference type="ARBA" id="ARBA00022679"/>
    </source>
</evidence>